<feature type="transmembrane region" description="Helical" evidence="7">
    <location>
        <begin position="134"/>
        <end position="159"/>
    </location>
</feature>
<feature type="transmembrane region" description="Helical" evidence="7">
    <location>
        <begin position="101"/>
        <end position="122"/>
    </location>
</feature>
<evidence type="ECO:0000313" key="9">
    <source>
        <dbReference type="EMBL" id="KPN31556.1"/>
    </source>
</evidence>
<keyword evidence="3" id="KW-1003">Cell membrane</keyword>
<dbReference type="InterPro" id="IPR045621">
    <property type="entry name" value="BPD_transp_1_N"/>
</dbReference>
<dbReference type="InterPro" id="IPR035906">
    <property type="entry name" value="MetI-like_sf"/>
</dbReference>
<dbReference type="PANTHER" id="PTHR43163:SF6">
    <property type="entry name" value="DIPEPTIDE TRANSPORT SYSTEM PERMEASE PROTEIN DPPB-RELATED"/>
    <property type="match status" value="1"/>
</dbReference>
<dbReference type="RefSeq" id="WP_054584117.1">
    <property type="nucleotide sequence ID" value="NZ_LGUC01000001.1"/>
</dbReference>
<dbReference type="Proteomes" id="UP000050535">
    <property type="component" value="Unassembled WGS sequence"/>
</dbReference>
<comment type="similarity">
    <text evidence="7">Belongs to the binding-protein-dependent transport system permease family.</text>
</comment>
<feature type="domain" description="ABC transmembrane type-1" evidence="8">
    <location>
        <begin position="95"/>
        <end position="303"/>
    </location>
</feature>
<dbReference type="CDD" id="cd06261">
    <property type="entry name" value="TM_PBP2"/>
    <property type="match status" value="1"/>
</dbReference>
<dbReference type="PROSITE" id="PS50928">
    <property type="entry name" value="ABC_TM1"/>
    <property type="match status" value="1"/>
</dbReference>
<dbReference type="Pfam" id="PF00528">
    <property type="entry name" value="BPD_transp_1"/>
    <property type="match status" value="1"/>
</dbReference>
<feature type="transmembrane region" description="Helical" evidence="7">
    <location>
        <begin position="280"/>
        <end position="299"/>
    </location>
</feature>
<dbReference type="EMBL" id="LGUC01000001">
    <property type="protein sequence ID" value="KPN31556.1"/>
    <property type="molecule type" value="Genomic_DNA"/>
</dbReference>
<keyword evidence="10" id="KW-1185">Reference proteome</keyword>
<keyword evidence="4 7" id="KW-0812">Transmembrane</keyword>
<dbReference type="STRING" id="699431.SY89_02304"/>
<dbReference type="PATRIC" id="fig|699431.3.peg.2364"/>
<evidence type="ECO:0000256" key="6">
    <source>
        <dbReference type="ARBA" id="ARBA00023136"/>
    </source>
</evidence>
<dbReference type="InterPro" id="IPR000515">
    <property type="entry name" value="MetI-like"/>
</dbReference>
<protein>
    <submittedName>
        <fullName evidence="9">Glutathione ABC transporter permease GsiC</fullName>
    </submittedName>
</protein>
<evidence type="ECO:0000256" key="4">
    <source>
        <dbReference type="ARBA" id="ARBA00022692"/>
    </source>
</evidence>
<feature type="transmembrane region" description="Helical" evidence="7">
    <location>
        <begin position="9"/>
        <end position="30"/>
    </location>
</feature>
<feature type="transmembrane region" description="Helical" evidence="7">
    <location>
        <begin position="171"/>
        <end position="189"/>
    </location>
</feature>
<dbReference type="Gene3D" id="1.10.3720.10">
    <property type="entry name" value="MetI-like"/>
    <property type="match status" value="1"/>
</dbReference>
<gene>
    <name evidence="9" type="ORF">SY89_02304</name>
</gene>
<keyword evidence="5 7" id="KW-1133">Transmembrane helix</keyword>
<keyword evidence="2 7" id="KW-0813">Transport</keyword>
<dbReference type="SUPFAM" id="SSF161098">
    <property type="entry name" value="MetI-like"/>
    <property type="match status" value="1"/>
</dbReference>
<dbReference type="PANTHER" id="PTHR43163">
    <property type="entry name" value="DIPEPTIDE TRANSPORT SYSTEM PERMEASE PROTEIN DPPB-RELATED"/>
    <property type="match status" value="1"/>
</dbReference>
<dbReference type="AlphaFoldDB" id="A0A0P7HWW2"/>
<keyword evidence="6 7" id="KW-0472">Membrane</keyword>
<feature type="transmembrane region" description="Helical" evidence="7">
    <location>
        <begin position="238"/>
        <end position="260"/>
    </location>
</feature>
<dbReference type="GO" id="GO:0005886">
    <property type="term" value="C:plasma membrane"/>
    <property type="evidence" value="ECO:0007669"/>
    <property type="project" value="UniProtKB-SubCell"/>
</dbReference>
<evidence type="ECO:0000256" key="7">
    <source>
        <dbReference type="RuleBase" id="RU363032"/>
    </source>
</evidence>
<evidence type="ECO:0000256" key="3">
    <source>
        <dbReference type="ARBA" id="ARBA00022475"/>
    </source>
</evidence>
<proteinExistence type="inferred from homology"/>
<evidence type="ECO:0000256" key="5">
    <source>
        <dbReference type="ARBA" id="ARBA00022989"/>
    </source>
</evidence>
<comment type="subcellular location">
    <subcellularLocation>
        <location evidence="1 7">Cell membrane</location>
        <topology evidence="1 7">Multi-pass membrane protein</topology>
    </subcellularLocation>
</comment>
<sequence length="313" mass="35096">MLKYVARRLLVTIPVLIGVTIAISLIIYLAPGNPARIALGMNAQPEAVRELERQMGLNQPPWIRYLEWLWGVVNLELGESVRTGRPVTAMIARRLPPTLELAVGSMFLTLIIALPLGVISAVRQYSWVDTTSMLFAIFWLSMPSFWLALILLLLFSVQWNMFPISGRGTPVLTMTWLTSLILPAVATGTRRAGLLTRMTRSSMLEILNEDYIRTARGKGIGERAVIYTHAMKNAMIPIITLIGLQIPFIFSGSVIIETVFSWPGMGRLLVNSVLQRDYPIVQGLVLVYAVIVILSNLFVDIMYGYFDPRIEYE</sequence>
<evidence type="ECO:0000256" key="1">
    <source>
        <dbReference type="ARBA" id="ARBA00004651"/>
    </source>
</evidence>
<dbReference type="GO" id="GO:0055085">
    <property type="term" value="P:transmembrane transport"/>
    <property type="evidence" value="ECO:0007669"/>
    <property type="project" value="InterPro"/>
</dbReference>
<dbReference type="OrthoDB" id="44105at2157"/>
<evidence type="ECO:0000256" key="2">
    <source>
        <dbReference type="ARBA" id="ARBA00022448"/>
    </source>
</evidence>
<accession>A0A0P7HWW2</accession>
<evidence type="ECO:0000259" key="8">
    <source>
        <dbReference type="PROSITE" id="PS50928"/>
    </source>
</evidence>
<organism evidence="9 10">
    <name type="scientific">Halolamina pelagica</name>
    <dbReference type="NCBI Taxonomy" id="699431"/>
    <lineage>
        <taxon>Archaea</taxon>
        <taxon>Methanobacteriati</taxon>
        <taxon>Methanobacteriota</taxon>
        <taxon>Stenosarchaea group</taxon>
        <taxon>Halobacteria</taxon>
        <taxon>Halobacteriales</taxon>
        <taxon>Haloferacaceae</taxon>
    </lineage>
</organism>
<name>A0A0P7HWW2_9EURY</name>
<comment type="caution">
    <text evidence="9">The sequence shown here is derived from an EMBL/GenBank/DDBJ whole genome shotgun (WGS) entry which is preliminary data.</text>
</comment>
<dbReference type="Pfam" id="PF19300">
    <property type="entry name" value="BPD_transp_1_N"/>
    <property type="match status" value="1"/>
</dbReference>
<evidence type="ECO:0000313" key="10">
    <source>
        <dbReference type="Proteomes" id="UP000050535"/>
    </source>
</evidence>
<reference evidence="10" key="1">
    <citation type="submission" date="2013-11" db="EMBL/GenBank/DDBJ databases">
        <authorList>
            <person name="Hoang H.T."/>
            <person name="Killian M.L."/>
            <person name="Madson D.M."/>
            <person name="Arruda P.H.E."/>
            <person name="Sun D."/>
            <person name="Schwartz K.J."/>
            <person name="Yoon K."/>
        </authorList>
    </citation>
    <scope>NUCLEOTIDE SEQUENCE [LARGE SCALE GENOMIC DNA]</scope>
    <source>
        <strain evidence="10">CDK2</strain>
    </source>
</reference>